<reference evidence="3" key="1">
    <citation type="journal article" date="2014" name="Genome Announc.">
        <title>Draft Genome Sequences of Two Lactobacillus Strains, L. farraginis JCM 14108T and L. composti JCM 14202T, Isolated from Compost of Distilled Shochu Residue.</title>
        <authorList>
            <person name="Yuki M."/>
            <person name="Oshima K."/>
            <person name="Suda W."/>
            <person name="Kitahara M."/>
            <person name="Kitamura K."/>
            <person name="Iida T."/>
            <person name="Hattori M."/>
            <person name="Ohkuma M."/>
        </authorList>
    </citation>
    <scope>NUCLEOTIDE SEQUENCE [LARGE SCALE GENOMIC DNA]</scope>
    <source>
        <strain evidence="3">JCM 14108</strain>
    </source>
</reference>
<dbReference type="Proteomes" id="UP000019488">
    <property type="component" value="Unassembled WGS sequence"/>
</dbReference>
<dbReference type="EMBL" id="AZFY01000017">
    <property type="protein sequence ID" value="KRM11937.1"/>
    <property type="molecule type" value="Genomic_DNA"/>
</dbReference>
<dbReference type="Gene3D" id="2.60.40.10">
    <property type="entry name" value="Immunoglobulins"/>
    <property type="match status" value="1"/>
</dbReference>
<dbReference type="CDD" id="cd00063">
    <property type="entry name" value="FN3"/>
    <property type="match status" value="1"/>
</dbReference>
<gene>
    <name evidence="4" type="ORF">FD41_GL001112</name>
    <name evidence="3" type="ORF">JCM14108_2330</name>
</gene>
<evidence type="ECO:0000313" key="3">
    <source>
        <dbReference type="EMBL" id="GAF37307.1"/>
    </source>
</evidence>
<dbReference type="InterPro" id="IPR036116">
    <property type="entry name" value="FN3_sf"/>
</dbReference>
<evidence type="ECO:0000313" key="6">
    <source>
        <dbReference type="Proteomes" id="UP000051966"/>
    </source>
</evidence>
<dbReference type="OrthoDB" id="2173042at2"/>
<reference evidence="4 6" key="2">
    <citation type="journal article" date="2015" name="Genome Announc.">
        <title>Expanding the biotechnology potential of lactobacilli through comparative genomics of 213 strains and associated genera.</title>
        <authorList>
            <person name="Sun Z."/>
            <person name="Harris H.M."/>
            <person name="McCann A."/>
            <person name="Guo C."/>
            <person name="Argimon S."/>
            <person name="Zhang W."/>
            <person name="Yang X."/>
            <person name="Jeffery I.B."/>
            <person name="Cooney J.C."/>
            <person name="Kagawa T.F."/>
            <person name="Liu W."/>
            <person name="Song Y."/>
            <person name="Salvetti E."/>
            <person name="Wrobel A."/>
            <person name="Rasinkangas P."/>
            <person name="Parkhill J."/>
            <person name="Rea M.C."/>
            <person name="O'Sullivan O."/>
            <person name="Ritari J."/>
            <person name="Douillard F.P."/>
            <person name="Paul Ross R."/>
            <person name="Yang R."/>
            <person name="Briner A.E."/>
            <person name="Felis G.E."/>
            <person name="de Vos W.M."/>
            <person name="Barrangou R."/>
            <person name="Klaenhammer T.R."/>
            <person name="Caufield P.W."/>
            <person name="Cui Y."/>
            <person name="Zhang H."/>
            <person name="O'Toole P.W."/>
        </authorList>
    </citation>
    <scope>NUCLEOTIDE SEQUENCE [LARGE SCALE GENOMIC DNA]</scope>
    <source>
        <strain evidence="4 6">DSM 18382</strain>
    </source>
</reference>
<comment type="caution">
    <text evidence="3">The sequence shown here is derived from an EMBL/GenBank/DDBJ whole genome shotgun (WGS) entry which is preliminary data.</text>
</comment>
<dbReference type="Pfam" id="PF00041">
    <property type="entry name" value="fn3"/>
    <property type="match status" value="1"/>
</dbReference>
<dbReference type="SUPFAM" id="SSF49265">
    <property type="entry name" value="Fibronectin type III"/>
    <property type="match status" value="1"/>
</dbReference>
<keyword evidence="6" id="KW-1185">Reference proteome</keyword>
<accession>X0PJB2</accession>
<sequence length="284" mass="28592">MADPKFDGYAKADLTKKLVDGETGGVTFNGLTPASDYDFVAAYAGQDPTKFGTDLGKVTTPQVVPTAPTIKVTAGDSQATAVVTPSANADKEAITGYNFYVKNRTDNWPAEATLSTTPDKLTVTIPNLTNGNEYTIGVTAVNSAGESDYNKTGASDHVTPVVTPLVASPENVNVEVGQTATTNISPVPTNGGTFSVKDTTIATVDYKLNGRFDLTGVKAGNTELDVTNPNETEQTIAVPITVTAPASSASSAGSSAASSASGSGSSSAAAPASSAAAPASSAAK</sequence>
<name>X0PJB2_9LACO</name>
<evidence type="ECO:0000256" key="1">
    <source>
        <dbReference type="SAM" id="MobiDB-lite"/>
    </source>
</evidence>
<evidence type="ECO:0000313" key="5">
    <source>
        <dbReference type="Proteomes" id="UP000019488"/>
    </source>
</evidence>
<evidence type="ECO:0000259" key="2">
    <source>
        <dbReference type="PROSITE" id="PS50853"/>
    </source>
</evidence>
<dbReference type="InterPro" id="IPR003961">
    <property type="entry name" value="FN3_dom"/>
</dbReference>
<dbReference type="SMART" id="SM00060">
    <property type="entry name" value="FN3"/>
    <property type="match status" value="1"/>
</dbReference>
<dbReference type="InterPro" id="IPR013783">
    <property type="entry name" value="Ig-like_fold"/>
</dbReference>
<dbReference type="STRING" id="1423743.FD41_GL001112"/>
<dbReference type="AlphaFoldDB" id="X0PJB2"/>
<dbReference type="eggNOG" id="ENOG5030BE0">
    <property type="taxonomic scope" value="Bacteria"/>
</dbReference>
<feature type="region of interest" description="Disordered" evidence="1">
    <location>
        <begin position="244"/>
        <end position="284"/>
    </location>
</feature>
<evidence type="ECO:0000313" key="4">
    <source>
        <dbReference type="EMBL" id="KRM11937.1"/>
    </source>
</evidence>
<dbReference type="PATRIC" id="fig|1423743.5.peg.1148"/>
<proteinExistence type="predicted"/>
<feature type="domain" description="Fibronectin type-III" evidence="2">
    <location>
        <begin position="64"/>
        <end position="166"/>
    </location>
</feature>
<dbReference type="EMBL" id="BAKI01000029">
    <property type="protein sequence ID" value="GAF37307.1"/>
    <property type="molecule type" value="Genomic_DNA"/>
</dbReference>
<organism evidence="3 5">
    <name type="scientific">Lentilactobacillus farraginis DSM 18382 = JCM 14108</name>
    <dbReference type="NCBI Taxonomy" id="1423743"/>
    <lineage>
        <taxon>Bacteria</taxon>
        <taxon>Bacillati</taxon>
        <taxon>Bacillota</taxon>
        <taxon>Bacilli</taxon>
        <taxon>Lactobacillales</taxon>
        <taxon>Lactobacillaceae</taxon>
        <taxon>Lentilactobacillus</taxon>
    </lineage>
</organism>
<dbReference type="PROSITE" id="PS50853">
    <property type="entry name" value="FN3"/>
    <property type="match status" value="1"/>
</dbReference>
<dbReference type="RefSeq" id="WP_035180508.1">
    <property type="nucleotide sequence ID" value="NZ_AZFY01000017.1"/>
</dbReference>
<dbReference type="Proteomes" id="UP000051966">
    <property type="component" value="Unassembled WGS sequence"/>
</dbReference>
<protein>
    <recommendedName>
        <fullName evidence="2">Fibronectin type-III domain-containing protein</fullName>
    </recommendedName>
</protein>